<name>A0ABQ9DEI4_9PASS</name>
<evidence type="ECO:0000313" key="1">
    <source>
        <dbReference type="EMBL" id="KAJ7416919.1"/>
    </source>
</evidence>
<evidence type="ECO:0000313" key="2">
    <source>
        <dbReference type="Proteomes" id="UP001145742"/>
    </source>
</evidence>
<protein>
    <recommendedName>
        <fullName evidence="3">Reverse transcriptase domain-containing protein</fullName>
    </recommendedName>
</protein>
<dbReference type="Proteomes" id="UP001145742">
    <property type="component" value="Unassembled WGS sequence"/>
</dbReference>
<accession>A0ABQ9DEI4</accession>
<gene>
    <name evidence="1" type="ORF">WISP_67696</name>
</gene>
<proteinExistence type="predicted"/>
<keyword evidence="2" id="KW-1185">Reference proteome</keyword>
<sequence length="186" mass="20897">MIQLYLQTSKTSESLFQTALGYHDAICSPKVQSKRKAAITTSIGGYGLCRAVKGRVTPLVDEGKTVDVVYLNFNKAFDTISHSIFLEKLASVYSSLGQELSRWPDQRMMINICEVEEDNTFLPQTLDAVICLVIIMINTRKIILHQEAGRFSIPVLWRMMSRAEGLQNYDINTLKADEEGGNVNVF</sequence>
<dbReference type="EMBL" id="WHWB01033789">
    <property type="protein sequence ID" value="KAJ7416919.1"/>
    <property type="molecule type" value="Genomic_DNA"/>
</dbReference>
<reference evidence="1" key="1">
    <citation type="submission" date="2019-10" db="EMBL/GenBank/DDBJ databases">
        <authorList>
            <person name="Soares A.E.R."/>
            <person name="Aleixo A."/>
            <person name="Schneider P."/>
            <person name="Miyaki C.Y."/>
            <person name="Schneider M.P."/>
            <person name="Mello C."/>
            <person name="Vasconcelos A.T.R."/>
        </authorList>
    </citation>
    <scope>NUCLEOTIDE SEQUENCE</scope>
    <source>
        <tissue evidence="1">Muscle</tissue>
    </source>
</reference>
<organism evidence="1 2">
    <name type="scientific">Willisornis vidua</name>
    <name type="common">Xingu scale-backed antbird</name>
    <dbReference type="NCBI Taxonomy" id="1566151"/>
    <lineage>
        <taxon>Eukaryota</taxon>
        <taxon>Metazoa</taxon>
        <taxon>Chordata</taxon>
        <taxon>Craniata</taxon>
        <taxon>Vertebrata</taxon>
        <taxon>Euteleostomi</taxon>
        <taxon>Archelosauria</taxon>
        <taxon>Archosauria</taxon>
        <taxon>Dinosauria</taxon>
        <taxon>Saurischia</taxon>
        <taxon>Theropoda</taxon>
        <taxon>Coelurosauria</taxon>
        <taxon>Aves</taxon>
        <taxon>Neognathae</taxon>
        <taxon>Neoaves</taxon>
        <taxon>Telluraves</taxon>
        <taxon>Australaves</taxon>
        <taxon>Passeriformes</taxon>
        <taxon>Thamnophilidae</taxon>
        <taxon>Willisornis</taxon>
    </lineage>
</organism>
<comment type="caution">
    <text evidence="1">The sequence shown here is derived from an EMBL/GenBank/DDBJ whole genome shotgun (WGS) entry which is preliminary data.</text>
</comment>
<evidence type="ECO:0008006" key="3">
    <source>
        <dbReference type="Google" id="ProtNLM"/>
    </source>
</evidence>